<reference evidence="1 2" key="1">
    <citation type="journal article" date="2018" name="New Phytol.">
        <title>Phylogenomics of Endogonaceae and evolution of mycorrhizas within Mucoromycota.</title>
        <authorList>
            <person name="Chang Y."/>
            <person name="Desiro A."/>
            <person name="Na H."/>
            <person name="Sandor L."/>
            <person name="Lipzen A."/>
            <person name="Clum A."/>
            <person name="Barry K."/>
            <person name="Grigoriev I.V."/>
            <person name="Martin F.M."/>
            <person name="Stajich J.E."/>
            <person name="Smith M.E."/>
            <person name="Bonito G."/>
            <person name="Spatafora J.W."/>
        </authorList>
    </citation>
    <scope>NUCLEOTIDE SEQUENCE [LARGE SCALE GENOMIC DNA]</scope>
    <source>
        <strain evidence="1 2">GMNB39</strain>
    </source>
</reference>
<accession>A0A433D1D1</accession>
<evidence type="ECO:0000313" key="1">
    <source>
        <dbReference type="EMBL" id="RUP44645.1"/>
    </source>
</evidence>
<dbReference type="AlphaFoldDB" id="A0A433D1D1"/>
<dbReference type="EMBL" id="RBNI01008564">
    <property type="protein sequence ID" value="RUP44645.1"/>
    <property type="molecule type" value="Genomic_DNA"/>
</dbReference>
<protein>
    <submittedName>
        <fullName evidence="1">Uncharacterized protein</fullName>
    </submittedName>
</protein>
<dbReference type="Proteomes" id="UP000268093">
    <property type="component" value="Unassembled WGS sequence"/>
</dbReference>
<keyword evidence="2" id="KW-1185">Reference proteome</keyword>
<sequence>MDDIRHLSVYKTNSAFIGNCLLCGLPSLFLPFSPLDRHHLVIAVARINEFQASQLDPPAVGEFDLAI</sequence>
<comment type="caution">
    <text evidence="1">The sequence shown here is derived from an EMBL/GenBank/DDBJ whole genome shotgun (WGS) entry which is preliminary data.</text>
</comment>
<organism evidence="1 2">
    <name type="scientific">Jimgerdemannia flammicorona</name>
    <dbReference type="NCBI Taxonomy" id="994334"/>
    <lineage>
        <taxon>Eukaryota</taxon>
        <taxon>Fungi</taxon>
        <taxon>Fungi incertae sedis</taxon>
        <taxon>Mucoromycota</taxon>
        <taxon>Mucoromycotina</taxon>
        <taxon>Endogonomycetes</taxon>
        <taxon>Endogonales</taxon>
        <taxon>Endogonaceae</taxon>
        <taxon>Jimgerdemannia</taxon>
    </lineage>
</organism>
<name>A0A433D1D1_9FUNG</name>
<dbReference type="OrthoDB" id="10027013at2759"/>
<gene>
    <name evidence="1" type="ORF">BC936DRAFT_149182</name>
</gene>
<proteinExistence type="predicted"/>
<evidence type="ECO:0000313" key="2">
    <source>
        <dbReference type="Proteomes" id="UP000268093"/>
    </source>
</evidence>